<feature type="compositionally biased region" description="Basic and acidic residues" evidence="1">
    <location>
        <begin position="47"/>
        <end position="56"/>
    </location>
</feature>
<feature type="region of interest" description="Disordered" evidence="1">
    <location>
        <begin position="146"/>
        <end position="166"/>
    </location>
</feature>
<sequence length="572" mass="60107">MPDMSSSDDAPPHKRLASEQSKRDSGTHVGAREHIHDAPALSARTRFLRELERYASDDDDYGGNAGAVAVGAGSMRQTNHANGAPQRRSEFPMASATRAAAPSVGPSSSSDFFFGGEDDPHGKEGDDAVGDDAMWSTAFASPLARSFNGAPVTDSTSDSGIKGSGAAPSRVGLQLLHHMHALNTSGDRRSSGHNPVVHSAAAKAKTKPHTSLTPTSSGDFEVVHAYVPLSTGGFLSTANAAHDTMEGHQVRIGDVLSLRKPLSCAGPPSSSAVASTPVSSPTTSTATPSTAASALTTGSVVEDVAQKAMCHFKSAATFTSEEQKYGRKLSPDMVRLLFEVTRVDYQGRTIEALFLDGTRAKVFFFEARPAGYVERKLYATWKADPASRPVAVIHSNASSPTTSLAPNGAGLPSSAPSPALPPPPPSVTAVAWWVIPRLLVRVTTEAAGDWYGKKCVVKTVQRSENRVRLMEWVEEGRSGGGESGSRSVHNCGGLTAATTETRELVGVDGLETVVPKKGGRAMVVLGSRRGEMCTVRSRVRGADGELTAVEVELNRTKEVVTLQAGELCALAR</sequence>
<gene>
    <name evidence="2" type="ORF">LMXM_24_0790</name>
</gene>
<dbReference type="OrthoDB" id="267415at2759"/>
<dbReference type="GO" id="GO:0005681">
    <property type="term" value="C:spliceosomal complex"/>
    <property type="evidence" value="ECO:0007669"/>
    <property type="project" value="TreeGrafter"/>
</dbReference>
<protein>
    <submittedName>
        <fullName evidence="2">Uncharacterized protein</fullName>
    </submittedName>
</protein>
<dbReference type="PANTHER" id="PTHR15818:SF2">
    <property type="entry name" value="G-PATCH DOMAIN AND KOW MOTIFS-CONTAINING PROTEIN"/>
    <property type="match status" value="1"/>
</dbReference>
<dbReference type="OMA" id="GEMCTVR"/>
<proteinExistence type="predicted"/>
<feature type="region of interest" description="Disordered" evidence="1">
    <location>
        <begin position="1"/>
        <end position="130"/>
    </location>
</feature>
<feature type="compositionally biased region" description="Low complexity" evidence="1">
    <location>
        <begin position="405"/>
        <end position="417"/>
    </location>
</feature>
<feature type="compositionally biased region" description="Low complexity" evidence="1">
    <location>
        <begin position="99"/>
        <end position="115"/>
    </location>
</feature>
<feature type="region of interest" description="Disordered" evidence="1">
    <location>
        <begin position="397"/>
        <end position="422"/>
    </location>
</feature>
<dbReference type="KEGG" id="lmi:LMXM_24_0790"/>
<dbReference type="VEuPathDB" id="TriTrypDB:LmxM.24.0790"/>
<evidence type="ECO:0000313" key="2">
    <source>
        <dbReference type="EMBL" id="CBZ27406.1"/>
    </source>
</evidence>
<keyword evidence="3" id="KW-1185">Reference proteome</keyword>
<name>E9AWS0_LEIMU</name>
<feature type="region of interest" description="Disordered" evidence="1">
    <location>
        <begin position="184"/>
        <end position="216"/>
    </location>
</feature>
<dbReference type="PANTHER" id="PTHR15818">
    <property type="entry name" value="G PATCH AND KOW-CONTAINING"/>
    <property type="match status" value="1"/>
</dbReference>
<reference evidence="2 3" key="1">
    <citation type="journal article" date="2011" name="Genome Res.">
        <title>Chromosome and gene copy number variation allow major structural change between species and strains of Leishmania.</title>
        <authorList>
            <person name="Rogers M.B."/>
            <person name="Hilley J.D."/>
            <person name="Dickens N.J."/>
            <person name="Wilkes J."/>
            <person name="Bates P.A."/>
            <person name="Depledge D.P."/>
            <person name="Harris D."/>
            <person name="Her Y."/>
            <person name="Herzyk P."/>
            <person name="Imamura H."/>
            <person name="Otto T.D."/>
            <person name="Sanders M."/>
            <person name="Seeger K."/>
            <person name="Dujardin J.C."/>
            <person name="Berriman M."/>
            <person name="Smith D.F."/>
            <person name="Hertz-Fowler C."/>
            <person name="Mottram J.C."/>
        </authorList>
    </citation>
    <scope>NUCLEOTIDE SEQUENCE [LARGE SCALE GENOMIC DNA]</scope>
    <source>
        <strain evidence="2 3">MHOM/GT/2001/U1103</strain>
    </source>
</reference>
<dbReference type="GeneID" id="13454462"/>
<evidence type="ECO:0000256" key="1">
    <source>
        <dbReference type="SAM" id="MobiDB-lite"/>
    </source>
</evidence>
<evidence type="ECO:0000313" key="3">
    <source>
        <dbReference type="Proteomes" id="UP000007259"/>
    </source>
</evidence>
<organism evidence="2 3">
    <name type="scientific">Leishmania mexicana (strain MHOM/GT/2001/U1103)</name>
    <dbReference type="NCBI Taxonomy" id="929439"/>
    <lineage>
        <taxon>Eukaryota</taxon>
        <taxon>Discoba</taxon>
        <taxon>Euglenozoa</taxon>
        <taxon>Kinetoplastea</taxon>
        <taxon>Metakinetoplastina</taxon>
        <taxon>Trypanosomatida</taxon>
        <taxon>Trypanosomatidae</taxon>
        <taxon>Leishmaniinae</taxon>
        <taxon>Leishmania</taxon>
    </lineage>
</organism>
<dbReference type="AlphaFoldDB" id="E9AWS0"/>
<dbReference type="PhylomeDB" id="E9AWS0"/>
<dbReference type="RefSeq" id="XP_003875892.1">
    <property type="nucleotide sequence ID" value="XM_003875843.1"/>
</dbReference>
<feature type="region of interest" description="Disordered" evidence="1">
    <location>
        <begin position="266"/>
        <end position="290"/>
    </location>
</feature>
<dbReference type="InterPro" id="IPR045166">
    <property type="entry name" value="Spp2-like"/>
</dbReference>
<accession>E9AWS0</accession>
<dbReference type="EMBL" id="FR799577">
    <property type="protein sequence ID" value="CBZ27406.1"/>
    <property type="molecule type" value="Genomic_DNA"/>
</dbReference>
<dbReference type="GO" id="GO:0000398">
    <property type="term" value="P:mRNA splicing, via spliceosome"/>
    <property type="evidence" value="ECO:0007669"/>
    <property type="project" value="InterPro"/>
</dbReference>
<dbReference type="Proteomes" id="UP000007259">
    <property type="component" value="Chromosome 24"/>
</dbReference>
<feature type="compositionally biased region" description="Basic and acidic residues" evidence="1">
    <location>
        <begin position="10"/>
        <end position="37"/>
    </location>
</feature>